<dbReference type="Gene3D" id="3.40.640.10">
    <property type="entry name" value="Type I PLP-dependent aspartate aminotransferase-like (Major domain)"/>
    <property type="match status" value="1"/>
</dbReference>
<dbReference type="GO" id="GO:0006520">
    <property type="term" value="P:amino acid metabolic process"/>
    <property type="evidence" value="ECO:0007669"/>
    <property type="project" value="TreeGrafter"/>
</dbReference>
<dbReference type="InterPro" id="IPR015422">
    <property type="entry name" value="PyrdxlP-dep_Trfase_small"/>
</dbReference>
<dbReference type="InterPro" id="IPR015424">
    <property type="entry name" value="PyrdxlP-dep_Trfase"/>
</dbReference>
<dbReference type="InParanoid" id="A0A151GG47"/>
<keyword evidence="5" id="KW-1185">Reference proteome</keyword>
<sequence>MALSLHAGELARPQPNFFFLEVLADLWHPESNPRGYVNLGLAENCLMHGQLLSRMHMMLKEPGAIPDLALTYGDGYKRLRQAVSRFLTRQLHPFFPIEPSHVLPGNGCTVAIENMAWALANPGEGILVGRPYYGAFPTDIGKRTGVKFVPVSFGDDDAMGMAAVQRYEDAICAARDGGGRIGAIMLAHPHNPLGRCYPRDVLVAYMRLCEKHQVHLVSDEIYALSVFDNTIDGDADASAPFTSVLSIDPAGIIDRSLVHVLWGMSKDFGANGLRMGFVVTQANTKLQAALGSVFEFSWTSALSDLVTVRILEDDDWVESYLAENRRRLAAHHERVIRWAREHEIPYAAGTNAGFFVWVNLGSAYRRHRPGRSVADVDETVMKALLERRVFLADGVRFGAEQAGWFRIIFTQEADILDEGLRRILAVVKGDTDRR</sequence>
<dbReference type="STRING" id="98403.A0A151GG47"/>
<comment type="similarity">
    <text evidence="1">Belongs to the class-I pyridoxal-phosphate-dependent aminotransferase family.</text>
</comment>
<accession>A0A151GG47</accession>
<keyword evidence="2" id="KW-0663">Pyridoxal phosphate</keyword>
<dbReference type="Pfam" id="PF00155">
    <property type="entry name" value="Aminotran_1_2"/>
    <property type="match status" value="1"/>
</dbReference>
<keyword evidence="4" id="KW-0032">Aminotransferase</keyword>
<feature type="domain" description="Aminotransferase class I/classII large" evidence="3">
    <location>
        <begin position="72"/>
        <end position="423"/>
    </location>
</feature>
<keyword evidence="4" id="KW-0808">Transferase</keyword>
<dbReference type="PANTHER" id="PTHR43795">
    <property type="entry name" value="BIFUNCTIONAL ASPARTATE AMINOTRANSFERASE AND GLUTAMATE/ASPARTATE-PREPHENATE AMINOTRANSFERASE-RELATED"/>
    <property type="match status" value="1"/>
</dbReference>
<dbReference type="GO" id="GO:0030170">
    <property type="term" value="F:pyridoxal phosphate binding"/>
    <property type="evidence" value="ECO:0007669"/>
    <property type="project" value="InterPro"/>
</dbReference>
<dbReference type="InterPro" id="IPR004839">
    <property type="entry name" value="Aminotransferase_I/II_large"/>
</dbReference>
<dbReference type="GeneID" id="63720679"/>
<dbReference type="PRINTS" id="PR00753">
    <property type="entry name" value="ACCSYNTHASE"/>
</dbReference>
<dbReference type="AlphaFoldDB" id="A0A151GG47"/>
<evidence type="ECO:0000256" key="1">
    <source>
        <dbReference type="ARBA" id="ARBA00007441"/>
    </source>
</evidence>
<evidence type="ECO:0000259" key="3">
    <source>
        <dbReference type="Pfam" id="PF00155"/>
    </source>
</evidence>
<dbReference type="InterPro" id="IPR004838">
    <property type="entry name" value="NHTrfase_class1_PyrdxlP-BS"/>
</dbReference>
<organism evidence="4 5">
    <name type="scientific">Drechmeria coniospora</name>
    <name type="common">Nematophagous fungus</name>
    <name type="synonym">Meria coniospora</name>
    <dbReference type="NCBI Taxonomy" id="98403"/>
    <lineage>
        <taxon>Eukaryota</taxon>
        <taxon>Fungi</taxon>
        <taxon>Dikarya</taxon>
        <taxon>Ascomycota</taxon>
        <taxon>Pezizomycotina</taxon>
        <taxon>Sordariomycetes</taxon>
        <taxon>Hypocreomycetidae</taxon>
        <taxon>Hypocreales</taxon>
        <taxon>Ophiocordycipitaceae</taxon>
        <taxon>Drechmeria</taxon>
    </lineage>
</organism>
<dbReference type="PROSITE" id="PS00105">
    <property type="entry name" value="AA_TRANSFER_CLASS_1"/>
    <property type="match status" value="1"/>
</dbReference>
<dbReference type="Proteomes" id="UP000076580">
    <property type="component" value="Chromosome 03"/>
</dbReference>
<gene>
    <name evidence="4" type="ORF">DCS_08036</name>
</gene>
<evidence type="ECO:0000313" key="5">
    <source>
        <dbReference type="Proteomes" id="UP000076580"/>
    </source>
</evidence>
<protein>
    <submittedName>
        <fullName evidence="4">Aminotransferase</fullName>
    </submittedName>
</protein>
<reference evidence="4 5" key="1">
    <citation type="journal article" date="2016" name="Sci. Rep.">
        <title>Insights into Adaptations to a Near-Obligate Nematode Endoparasitic Lifestyle from the Finished Genome of Drechmeria coniospora.</title>
        <authorList>
            <person name="Zhang L."/>
            <person name="Zhou Z."/>
            <person name="Guo Q."/>
            <person name="Fokkens L."/>
            <person name="Miskei M."/>
            <person name="Pocsi I."/>
            <person name="Zhang W."/>
            <person name="Chen M."/>
            <person name="Wang L."/>
            <person name="Sun Y."/>
            <person name="Donzelli B.G."/>
            <person name="Gibson D.M."/>
            <person name="Nelson D.R."/>
            <person name="Luo J.G."/>
            <person name="Rep M."/>
            <person name="Liu H."/>
            <person name="Yang S."/>
            <person name="Wang J."/>
            <person name="Krasnoff S.B."/>
            <person name="Xu Y."/>
            <person name="Molnar I."/>
            <person name="Lin M."/>
        </authorList>
    </citation>
    <scope>NUCLEOTIDE SEQUENCE [LARGE SCALE GENOMIC DNA]</scope>
    <source>
        <strain evidence="4 5">ARSEF 6962</strain>
    </source>
</reference>
<evidence type="ECO:0000256" key="2">
    <source>
        <dbReference type="ARBA" id="ARBA00022898"/>
    </source>
</evidence>
<dbReference type="InterPro" id="IPR015421">
    <property type="entry name" value="PyrdxlP-dep_Trfase_major"/>
</dbReference>
<dbReference type="GO" id="GO:0008483">
    <property type="term" value="F:transaminase activity"/>
    <property type="evidence" value="ECO:0007669"/>
    <property type="project" value="UniProtKB-KW"/>
</dbReference>
<name>A0A151GG47_DRECN</name>
<dbReference type="SUPFAM" id="SSF53383">
    <property type="entry name" value="PLP-dependent transferases"/>
    <property type="match status" value="1"/>
</dbReference>
<dbReference type="PANTHER" id="PTHR43795:SF63">
    <property type="entry name" value="PUTATIVE (AFU_ORTHOLOGUE AFUA_4G00630)-RELATED"/>
    <property type="match status" value="1"/>
</dbReference>
<proteinExistence type="inferred from homology"/>
<dbReference type="RefSeq" id="XP_040655422.1">
    <property type="nucleotide sequence ID" value="XM_040805318.1"/>
</dbReference>
<dbReference type="Gene3D" id="3.90.1150.10">
    <property type="entry name" value="Aspartate Aminotransferase, domain 1"/>
    <property type="match status" value="1"/>
</dbReference>
<evidence type="ECO:0000313" key="4">
    <source>
        <dbReference type="EMBL" id="KYK56070.1"/>
    </source>
</evidence>
<dbReference type="EMBL" id="LAYC01000003">
    <property type="protein sequence ID" value="KYK56070.1"/>
    <property type="molecule type" value="Genomic_DNA"/>
</dbReference>
<dbReference type="CDD" id="cd00609">
    <property type="entry name" value="AAT_like"/>
    <property type="match status" value="1"/>
</dbReference>
<comment type="caution">
    <text evidence="4">The sequence shown here is derived from an EMBL/GenBank/DDBJ whole genome shotgun (WGS) entry which is preliminary data.</text>
</comment>
<dbReference type="InterPro" id="IPR050478">
    <property type="entry name" value="Ethylene_sulfur-biosynth"/>
</dbReference>